<dbReference type="Proteomes" id="UP000198825">
    <property type="component" value="Chromosome I"/>
</dbReference>
<feature type="binding site" evidence="10">
    <location>
        <position position="175"/>
    </location>
    <ligand>
        <name>Mn(2+)</name>
        <dbReference type="ChEBI" id="CHEBI:29035"/>
    </ligand>
</feature>
<dbReference type="EMBL" id="LT629799">
    <property type="protein sequence ID" value="SDU80080.1"/>
    <property type="molecule type" value="Genomic_DNA"/>
</dbReference>
<sequence>MSADAGSSRSIVLIGAGSTVFTPGLMADLVSNRTFDGWTVHLVDLNAEAAEVMARVGRRLAEARGADVTFVPHTDRREALPGARIVTTTIAVGAAEGWGLDLEVPGAYGVVQTVGDSVGPGGVLRALRHVPELVAIARDVADLAPRAQLVNYSNPLTANVRGVTAETGVPTIGLCHGTMHTLAKLNADLGLADRADEVHATFAGLNHLCWLLDYRLGTEDLYPRLAALVQERAGGHDTPTSGEEGVHLPVSADLYRTFGRYPAPGDRHVAEFFGWYLRSSDGSAVEEDHLPWGLQQGRDDTIRYIGQKADLWERLHDQADGRVPVDGARRDQEAERLVSIAEALVTGREHVELAVNVPNRGAIANLPDDAVVEVPAVVGAAGVVPLRVGPLPPAIAAVLTARAQQQELTVQAALRGDRELALQALALDPLVPGPDVARRILDDAVGAHGPTLAAFSSPDDAARPDTAAGSPARPHASPARTENA</sequence>
<dbReference type="SUPFAM" id="SSF56327">
    <property type="entry name" value="LDH C-terminal domain-like"/>
    <property type="match status" value="1"/>
</dbReference>
<keyword evidence="16" id="KW-1185">Reference proteome</keyword>
<dbReference type="Pfam" id="PF02056">
    <property type="entry name" value="Glyco_hydro_4"/>
    <property type="match status" value="1"/>
</dbReference>
<protein>
    <submittedName>
        <fullName evidence="15">Alpha-galactosidase</fullName>
    </submittedName>
</protein>
<keyword evidence="6 10" id="KW-0464">Manganese</keyword>
<dbReference type="GO" id="GO:0005975">
    <property type="term" value="P:carbohydrate metabolic process"/>
    <property type="evidence" value="ECO:0007669"/>
    <property type="project" value="InterPro"/>
</dbReference>
<comment type="cofactor">
    <cofactor evidence="1">
        <name>Mn(2+)</name>
        <dbReference type="ChEBI" id="CHEBI:29035"/>
    </cofactor>
</comment>
<dbReference type="SUPFAM" id="SSF51735">
    <property type="entry name" value="NAD(P)-binding Rossmann-fold domains"/>
    <property type="match status" value="1"/>
</dbReference>
<dbReference type="InterPro" id="IPR022616">
    <property type="entry name" value="Glyco_hydro_4_C"/>
</dbReference>
<dbReference type="Pfam" id="PF11975">
    <property type="entry name" value="Glyco_hydro_4C"/>
    <property type="match status" value="1"/>
</dbReference>
<evidence type="ECO:0000256" key="13">
    <source>
        <dbReference type="SAM" id="MobiDB-lite"/>
    </source>
</evidence>
<dbReference type="RefSeq" id="WP_091072206.1">
    <property type="nucleotide sequence ID" value="NZ_LT629799.1"/>
</dbReference>
<evidence type="ECO:0000256" key="9">
    <source>
        <dbReference type="PIRSR" id="PIRSR601088-2"/>
    </source>
</evidence>
<proteinExistence type="inferred from homology"/>
<feature type="site" description="Increases basicity of active site Tyr" evidence="11">
    <location>
        <position position="116"/>
    </location>
</feature>
<evidence type="ECO:0000256" key="7">
    <source>
        <dbReference type="ARBA" id="ARBA00023277"/>
    </source>
</evidence>
<feature type="binding site" evidence="9">
    <location>
        <position position="154"/>
    </location>
    <ligand>
        <name>substrate</name>
    </ligand>
</feature>
<keyword evidence="5 12" id="KW-0520">NAD</keyword>
<keyword evidence="3 10" id="KW-0479">Metal-binding</keyword>
<evidence type="ECO:0000313" key="15">
    <source>
        <dbReference type="EMBL" id="SDU80080.1"/>
    </source>
</evidence>
<evidence type="ECO:0000256" key="12">
    <source>
        <dbReference type="RuleBase" id="RU361152"/>
    </source>
</evidence>
<feature type="region of interest" description="Disordered" evidence="13">
    <location>
        <begin position="449"/>
        <end position="484"/>
    </location>
</feature>
<feature type="domain" description="Glycosyl hydrolase family 4 C-terminal" evidence="14">
    <location>
        <begin position="202"/>
        <end position="431"/>
    </location>
</feature>
<evidence type="ECO:0000256" key="3">
    <source>
        <dbReference type="ARBA" id="ARBA00022723"/>
    </source>
</evidence>
<dbReference type="GO" id="GO:0046872">
    <property type="term" value="F:metal ion binding"/>
    <property type="evidence" value="ECO:0007669"/>
    <property type="project" value="UniProtKB-KW"/>
</dbReference>
<keyword evidence="8 12" id="KW-0326">Glycosidase</keyword>
<gene>
    <name evidence="15" type="ORF">SAMN04488544_0111</name>
</gene>
<dbReference type="PRINTS" id="PR00732">
    <property type="entry name" value="GLHYDRLASE4"/>
</dbReference>
<evidence type="ECO:0000256" key="11">
    <source>
        <dbReference type="PIRSR" id="PIRSR601088-4"/>
    </source>
</evidence>
<dbReference type="InterPro" id="IPR001088">
    <property type="entry name" value="Glyco_hydro_4"/>
</dbReference>
<keyword evidence="10" id="KW-0408">Iron</keyword>
<organism evidence="15 16">
    <name type="scientific">Microlunatus sagamiharensis</name>
    <dbReference type="NCBI Taxonomy" id="546874"/>
    <lineage>
        <taxon>Bacteria</taxon>
        <taxon>Bacillati</taxon>
        <taxon>Actinomycetota</taxon>
        <taxon>Actinomycetes</taxon>
        <taxon>Propionibacteriales</taxon>
        <taxon>Propionibacteriaceae</taxon>
        <taxon>Microlunatus</taxon>
    </lineage>
</organism>
<comment type="cofactor">
    <cofactor evidence="12">
        <name>NAD(+)</name>
        <dbReference type="ChEBI" id="CHEBI:57540"/>
    </cofactor>
    <text evidence="12">Binds 1 NAD(+) per subunit.</text>
</comment>
<feature type="binding site" evidence="10">
    <location>
        <position position="207"/>
    </location>
    <ligand>
        <name>Mn(2+)</name>
        <dbReference type="ChEBI" id="CHEBI:29035"/>
    </ligand>
</feature>
<evidence type="ECO:0000259" key="14">
    <source>
        <dbReference type="Pfam" id="PF11975"/>
    </source>
</evidence>
<keyword evidence="4 12" id="KW-0378">Hydrolase</keyword>
<evidence type="ECO:0000256" key="6">
    <source>
        <dbReference type="ARBA" id="ARBA00023211"/>
    </source>
</evidence>
<dbReference type="InterPro" id="IPR015955">
    <property type="entry name" value="Lactate_DH/Glyco_Ohase_4_C"/>
</dbReference>
<evidence type="ECO:0000256" key="1">
    <source>
        <dbReference type="ARBA" id="ARBA00001936"/>
    </source>
</evidence>
<dbReference type="InterPro" id="IPR053715">
    <property type="entry name" value="GH4_Enzyme_sf"/>
</dbReference>
<dbReference type="GO" id="GO:0016616">
    <property type="term" value="F:oxidoreductase activity, acting on the CH-OH group of donors, NAD or NADP as acceptor"/>
    <property type="evidence" value="ECO:0007669"/>
    <property type="project" value="InterPro"/>
</dbReference>
<dbReference type="PANTHER" id="PTHR32092:SF6">
    <property type="entry name" value="ALPHA-GALACTOSIDASE"/>
    <property type="match status" value="1"/>
</dbReference>
<evidence type="ECO:0000256" key="10">
    <source>
        <dbReference type="PIRSR" id="PIRSR601088-3"/>
    </source>
</evidence>
<evidence type="ECO:0000256" key="5">
    <source>
        <dbReference type="ARBA" id="ARBA00023027"/>
    </source>
</evidence>
<dbReference type="PANTHER" id="PTHR32092">
    <property type="entry name" value="6-PHOSPHO-BETA-GLUCOSIDASE-RELATED"/>
    <property type="match status" value="1"/>
</dbReference>
<keyword evidence="7" id="KW-0119">Carbohydrate metabolism</keyword>
<dbReference type="STRING" id="546874.SAMN04488544_0111"/>
<evidence type="ECO:0000256" key="2">
    <source>
        <dbReference type="ARBA" id="ARBA00010141"/>
    </source>
</evidence>
<keyword evidence="10" id="KW-0170">Cobalt</keyword>
<evidence type="ECO:0000256" key="8">
    <source>
        <dbReference type="ARBA" id="ARBA00023295"/>
    </source>
</evidence>
<evidence type="ECO:0000256" key="4">
    <source>
        <dbReference type="ARBA" id="ARBA00022801"/>
    </source>
</evidence>
<dbReference type="OrthoDB" id="9767022at2"/>
<evidence type="ECO:0000313" key="16">
    <source>
        <dbReference type="Proteomes" id="UP000198825"/>
    </source>
</evidence>
<reference evidence="16" key="1">
    <citation type="submission" date="2016-10" db="EMBL/GenBank/DDBJ databases">
        <authorList>
            <person name="Varghese N."/>
            <person name="Submissions S."/>
        </authorList>
    </citation>
    <scope>NUCLEOTIDE SEQUENCE [LARGE SCALE GENOMIC DNA]</scope>
    <source>
        <strain evidence="16">DSM 21743</strain>
    </source>
</reference>
<accession>A0A1H2LGD1</accession>
<comment type="similarity">
    <text evidence="2 12">Belongs to the glycosyl hydrolase 4 family.</text>
</comment>
<keyword evidence="10" id="KW-0533">Nickel</keyword>
<dbReference type="Gene3D" id="3.90.1820.10">
    <property type="entry name" value="AglA-like glucosidase"/>
    <property type="match status" value="1"/>
</dbReference>
<dbReference type="GO" id="GO:0004553">
    <property type="term" value="F:hydrolase activity, hydrolyzing O-glycosyl compounds"/>
    <property type="evidence" value="ECO:0007669"/>
    <property type="project" value="InterPro"/>
</dbReference>
<name>A0A1H2LGD1_9ACTN</name>
<dbReference type="InterPro" id="IPR036291">
    <property type="entry name" value="NAD(P)-bd_dom_sf"/>
</dbReference>
<dbReference type="AlphaFoldDB" id="A0A1H2LGD1"/>